<dbReference type="InterPro" id="IPR051608">
    <property type="entry name" value="RQC_Subunit_NEMF"/>
</dbReference>
<dbReference type="Gene3D" id="2.30.310.10">
    <property type="entry name" value="ibrinogen binding protein from staphylococcus aureus domain"/>
    <property type="match status" value="1"/>
</dbReference>
<dbReference type="PANTHER" id="PTHR15239:SF6">
    <property type="entry name" value="RIBOSOME QUALITY CONTROL COMPLEX SUBUNIT NEMF"/>
    <property type="match status" value="1"/>
</dbReference>
<reference evidence="7" key="2">
    <citation type="journal article" date="2021" name="PeerJ">
        <title>Extensive microbial diversity within the chicken gut microbiome revealed by metagenomics and culture.</title>
        <authorList>
            <person name="Gilroy R."/>
            <person name="Ravi A."/>
            <person name="Getino M."/>
            <person name="Pursley I."/>
            <person name="Horton D.L."/>
            <person name="Alikhan N.F."/>
            <person name="Baker D."/>
            <person name="Gharbi K."/>
            <person name="Hall N."/>
            <person name="Watson M."/>
            <person name="Adriaenssens E.M."/>
            <person name="Foster-Nyarko E."/>
            <person name="Jarju S."/>
            <person name="Secka A."/>
            <person name="Antonio M."/>
            <person name="Oren A."/>
            <person name="Chaudhuri R.R."/>
            <person name="La Ragione R."/>
            <person name="Hildebrand F."/>
            <person name="Pallen M.J."/>
        </authorList>
    </citation>
    <scope>NUCLEOTIDE SEQUENCE</scope>
    <source>
        <strain evidence="7">ChiHjej9B8-7071</strain>
    </source>
</reference>
<evidence type="ECO:0000256" key="1">
    <source>
        <dbReference type="ARBA" id="ARBA00022555"/>
    </source>
</evidence>
<evidence type="ECO:0000256" key="4">
    <source>
        <dbReference type="ARBA" id="ARBA00022917"/>
    </source>
</evidence>
<dbReference type="PANTHER" id="PTHR15239">
    <property type="entry name" value="NUCLEAR EXPORT MEDIATOR FACTOR NEMF"/>
    <property type="match status" value="1"/>
</dbReference>
<proteinExistence type="inferred from homology"/>
<keyword evidence="3 5" id="KW-0694">RNA-binding</keyword>
<gene>
    <name evidence="5" type="primary">rqcH</name>
    <name evidence="7" type="ORF">IAA70_08480</name>
</gene>
<dbReference type="AlphaFoldDB" id="A0A9D1AB63"/>
<name>A0A9D1AB63_9FIRM</name>
<keyword evidence="1 5" id="KW-0820">tRNA-binding</keyword>
<dbReference type="GO" id="GO:0043023">
    <property type="term" value="F:ribosomal large subunit binding"/>
    <property type="evidence" value="ECO:0007669"/>
    <property type="project" value="UniProtKB-UniRule"/>
</dbReference>
<evidence type="ECO:0000256" key="5">
    <source>
        <dbReference type="HAMAP-Rule" id="MF_00844"/>
    </source>
</evidence>
<feature type="domain" description="NFACT RNA-binding" evidence="6">
    <location>
        <begin position="464"/>
        <end position="556"/>
    </location>
</feature>
<dbReference type="HAMAP" id="MF_00844_B">
    <property type="entry name" value="RqcH_B"/>
    <property type="match status" value="1"/>
</dbReference>
<comment type="subunit">
    <text evidence="5">Associates with stalled 50S ribosomal subunits. Binds to RqcP.</text>
</comment>
<evidence type="ECO:0000259" key="6">
    <source>
        <dbReference type="Pfam" id="PF05670"/>
    </source>
</evidence>
<dbReference type="Pfam" id="PF05833">
    <property type="entry name" value="NFACT_N"/>
    <property type="match status" value="1"/>
</dbReference>
<organism evidence="7 8">
    <name type="scientific">Candidatus Avoscillospira stercoripullorum</name>
    <dbReference type="NCBI Taxonomy" id="2840709"/>
    <lineage>
        <taxon>Bacteria</taxon>
        <taxon>Bacillati</taxon>
        <taxon>Bacillota</taxon>
        <taxon>Clostridia</taxon>
        <taxon>Eubacteriales</taxon>
        <taxon>Oscillospiraceae</taxon>
        <taxon>Oscillospiraceae incertae sedis</taxon>
        <taxon>Candidatus Avoscillospira</taxon>
    </lineage>
</organism>
<dbReference type="GO" id="GO:0019843">
    <property type="term" value="F:rRNA binding"/>
    <property type="evidence" value="ECO:0007669"/>
    <property type="project" value="UniProtKB-UniRule"/>
</dbReference>
<dbReference type="GO" id="GO:0072344">
    <property type="term" value="P:rescue of stalled ribosome"/>
    <property type="evidence" value="ECO:0007669"/>
    <property type="project" value="UniProtKB-UniRule"/>
</dbReference>
<dbReference type="Gene3D" id="1.10.8.50">
    <property type="match status" value="1"/>
</dbReference>
<dbReference type="InterPro" id="IPR043682">
    <property type="entry name" value="RqcH_bacterial"/>
</dbReference>
<comment type="similarity">
    <text evidence="5">Belongs to the NEMF family.</text>
</comment>
<dbReference type="GO" id="GO:1990112">
    <property type="term" value="C:RQC complex"/>
    <property type="evidence" value="ECO:0007669"/>
    <property type="project" value="TreeGrafter"/>
</dbReference>
<comment type="function">
    <text evidence="5">Key component of the ribosome quality control system (RQC), a ribosome-associated complex that mediates the extraction of incompletely synthesized nascent chains from stalled ribosomes and their subsequent degradation. RqcH recruits Ala-charged tRNA, and with RqcP directs the elongation of stalled nascent chains on 50S ribosomal subunits, leading to non-templated C-terminal alanine extensions (Ala tail). The Ala tail promotes nascent chain degradation. May add between 1 and at least 8 Ala residues. Binds to stalled 50S ribosomal subunits.</text>
</comment>
<evidence type="ECO:0000256" key="3">
    <source>
        <dbReference type="ARBA" id="ARBA00022884"/>
    </source>
</evidence>
<keyword evidence="2 5" id="KW-0699">rRNA-binding</keyword>
<dbReference type="Pfam" id="PF05670">
    <property type="entry name" value="NFACT-R_1"/>
    <property type="match status" value="1"/>
</dbReference>
<accession>A0A9D1AB63</accession>
<dbReference type="Proteomes" id="UP000824258">
    <property type="component" value="Unassembled WGS sequence"/>
</dbReference>
<protein>
    <recommendedName>
        <fullName evidence="5">Rqc2 homolog RqcH</fullName>
        <shortName evidence="5">RqcH</shortName>
    </recommendedName>
</protein>
<evidence type="ECO:0000256" key="2">
    <source>
        <dbReference type="ARBA" id="ARBA00022730"/>
    </source>
</evidence>
<keyword evidence="4 5" id="KW-0648">Protein biosynthesis</keyword>
<evidence type="ECO:0000313" key="8">
    <source>
        <dbReference type="Proteomes" id="UP000824258"/>
    </source>
</evidence>
<dbReference type="GO" id="GO:0000049">
    <property type="term" value="F:tRNA binding"/>
    <property type="evidence" value="ECO:0007669"/>
    <property type="project" value="UniProtKB-UniRule"/>
</dbReference>
<comment type="caution">
    <text evidence="7">The sequence shown here is derived from an EMBL/GenBank/DDBJ whole genome shotgun (WGS) entry which is preliminary data.</text>
</comment>
<dbReference type="InterPro" id="IPR008532">
    <property type="entry name" value="NFACT_RNA-bd"/>
</dbReference>
<reference evidence="7" key="1">
    <citation type="submission" date="2020-10" db="EMBL/GenBank/DDBJ databases">
        <authorList>
            <person name="Gilroy R."/>
        </authorList>
    </citation>
    <scope>NUCLEOTIDE SEQUENCE</scope>
    <source>
        <strain evidence="7">ChiHjej9B8-7071</strain>
    </source>
</reference>
<dbReference type="EMBL" id="DVGD01000284">
    <property type="protein sequence ID" value="HIR10428.1"/>
    <property type="molecule type" value="Genomic_DNA"/>
</dbReference>
<evidence type="ECO:0000313" key="7">
    <source>
        <dbReference type="EMBL" id="HIR10428.1"/>
    </source>
</evidence>
<sequence length="583" mass="65738">MPFDALFLSALTRELTPKLLGARIDKIQMPVRDQVVFQFHGAGGSGRLLLSAAPGSPRMHITQAPLQNPAQPPMFCMLLRKHLSGGRITALTQPPMERLVDLTLECMDELGELVEKHLIVEMMGRGANLVLTGGDGHIIDCMRRIDFEMSDKRQILPGLFYHLPPVPDKLDPLADSEESITQALLTLEGQKRLQKWLLERYRGLSPLICRELAHRLLGDVDAELGECSLETRKALGKSLYGAIQGLLQAPKPVLLLQEGKPWDFTFLPIKQYGTYVEQEQAASFSALLDEFYARRDHAERMRQKTQSLHKAMVNLRDRTARKLENQRREITAAADRERLRQLGDIVTANLHTMTRGQARLTAVDFYDPEMQEIDIPLSPQLSPQQNAAKFYKDYNRAKTAQRVLTEQIAKGEVELAYVSSILDELERVETEQDVQEIRAELVAGGYVRDTDKKKKMKLAPTKPWEFTSSEGYLIRVGRNNRQNDMLTLKESQKGDLWLHVQKLHGSHVVIACGGKTPGDETITEAAMLAAWYSQAREGQNVAVDVTPVKQVKKPVGAKPGMVIYHEYRTVYVTPDPKLPEKLK</sequence>